<keyword evidence="2" id="KW-0808">Transferase</keyword>
<dbReference type="Gene3D" id="1.20.1050.10">
    <property type="match status" value="1"/>
</dbReference>
<dbReference type="SUPFAM" id="SSF47616">
    <property type="entry name" value="GST C-terminal domain-like"/>
    <property type="match status" value="1"/>
</dbReference>
<protein>
    <submittedName>
        <fullName evidence="2">Glutathione S-transferase</fullName>
    </submittedName>
</protein>
<dbReference type="PATRIC" id="fig|1123069.3.peg.2654"/>
<evidence type="ECO:0000313" key="2">
    <source>
        <dbReference type="EMBL" id="EPX83387.1"/>
    </source>
</evidence>
<dbReference type="CDD" id="cd03205">
    <property type="entry name" value="GST_C_6"/>
    <property type="match status" value="1"/>
</dbReference>
<dbReference type="RefSeq" id="WP_021098752.1">
    <property type="nucleotide sequence ID" value="NZ_KE557323.1"/>
</dbReference>
<dbReference type="AlphaFoldDB" id="S9QUW9"/>
<dbReference type="EMBL" id="AOLV01000032">
    <property type="protein sequence ID" value="EPX83387.1"/>
    <property type="molecule type" value="Genomic_DNA"/>
</dbReference>
<feature type="domain" description="GST N-terminal" evidence="1">
    <location>
        <begin position="1"/>
        <end position="82"/>
    </location>
</feature>
<dbReference type="InterPro" id="IPR036282">
    <property type="entry name" value="Glutathione-S-Trfase_C_sf"/>
</dbReference>
<gene>
    <name evidence="2" type="ORF">ruthe_02678</name>
</gene>
<dbReference type="STRING" id="1123069.ruthe_02678"/>
<evidence type="ECO:0000313" key="3">
    <source>
        <dbReference type="Proteomes" id="UP000015346"/>
    </source>
</evidence>
<dbReference type="OrthoDB" id="9795329at2"/>
<organism evidence="2 3">
    <name type="scientific">Rubellimicrobium thermophilum DSM 16684</name>
    <dbReference type="NCBI Taxonomy" id="1123069"/>
    <lineage>
        <taxon>Bacteria</taxon>
        <taxon>Pseudomonadati</taxon>
        <taxon>Pseudomonadota</taxon>
        <taxon>Alphaproteobacteria</taxon>
        <taxon>Rhodobacterales</taxon>
        <taxon>Roseobacteraceae</taxon>
        <taxon>Rubellimicrobium</taxon>
    </lineage>
</organism>
<dbReference type="PROSITE" id="PS50404">
    <property type="entry name" value="GST_NTER"/>
    <property type="match status" value="1"/>
</dbReference>
<dbReference type="Pfam" id="PF13409">
    <property type="entry name" value="GST_N_2"/>
    <property type="match status" value="1"/>
</dbReference>
<dbReference type="HOGENOM" id="CLU_011226_12_2_5"/>
<dbReference type="CDD" id="cd03049">
    <property type="entry name" value="GST_N_3"/>
    <property type="match status" value="1"/>
</dbReference>
<dbReference type="SUPFAM" id="SSF52833">
    <property type="entry name" value="Thioredoxin-like"/>
    <property type="match status" value="1"/>
</dbReference>
<evidence type="ECO:0000259" key="1">
    <source>
        <dbReference type="PROSITE" id="PS50404"/>
    </source>
</evidence>
<dbReference type="Pfam" id="PF13410">
    <property type="entry name" value="GST_C_2"/>
    <property type="match status" value="1"/>
</dbReference>
<proteinExistence type="predicted"/>
<dbReference type="InterPro" id="IPR036249">
    <property type="entry name" value="Thioredoxin-like_sf"/>
</dbReference>
<dbReference type="InterPro" id="IPR004045">
    <property type="entry name" value="Glutathione_S-Trfase_N"/>
</dbReference>
<sequence>MKLLMSPLSPYARKVRVLIREAGREAEVEELAVQTSALATDPTIPPYNPTGRIPVLVRPDGPALFDSRVICRFLDARWSLGLYPEPRLWEVLTLEALAEGILDSALLMAYEIRLRPEERRFPDWIEAQWSKIARALDSIEGRWQSHLAAPFDMAQIALACALGYLDFRHDARCWREGRPGLAAWEARLRDRPSLAATRPQ</sequence>
<keyword evidence="3" id="KW-1185">Reference proteome</keyword>
<name>S9QUW9_9RHOB</name>
<dbReference type="Proteomes" id="UP000015346">
    <property type="component" value="Unassembled WGS sequence"/>
</dbReference>
<accession>S9QUW9</accession>
<comment type="caution">
    <text evidence="2">The sequence shown here is derived from an EMBL/GenBank/DDBJ whole genome shotgun (WGS) entry which is preliminary data.</text>
</comment>
<dbReference type="GO" id="GO:0016740">
    <property type="term" value="F:transferase activity"/>
    <property type="evidence" value="ECO:0007669"/>
    <property type="project" value="UniProtKB-KW"/>
</dbReference>
<dbReference type="Gene3D" id="3.40.30.10">
    <property type="entry name" value="Glutaredoxin"/>
    <property type="match status" value="1"/>
</dbReference>
<reference evidence="2 3" key="1">
    <citation type="journal article" date="2013" name="Stand. Genomic Sci.">
        <title>Genome sequence of the reddish-pigmented Rubellimicrobium thermophilum type strain (DSM 16684(T)), a member of the Roseobacter clade.</title>
        <authorList>
            <person name="Fiebig A."/>
            <person name="Riedel T."/>
            <person name="Gronow S."/>
            <person name="Petersen J."/>
            <person name="Klenk H.P."/>
            <person name="Goker M."/>
        </authorList>
    </citation>
    <scope>NUCLEOTIDE SEQUENCE [LARGE SCALE GENOMIC DNA]</scope>
    <source>
        <strain evidence="2 3">DSM 16684</strain>
    </source>
</reference>